<dbReference type="GeneID" id="6081340"/>
<protein>
    <submittedName>
        <fullName evidence="1">Predicted protein</fullName>
    </submittedName>
</protein>
<dbReference type="RefSeq" id="XP_001885780.1">
    <property type="nucleotide sequence ID" value="XM_001885745.1"/>
</dbReference>
<keyword evidence="2" id="KW-1185">Reference proteome</keyword>
<dbReference type="AlphaFoldDB" id="B0DP67"/>
<evidence type="ECO:0000313" key="2">
    <source>
        <dbReference type="Proteomes" id="UP000001194"/>
    </source>
</evidence>
<dbReference type="HOGENOM" id="CLU_2574272_0_0_1"/>
<dbReference type="InParanoid" id="B0DP67"/>
<reference evidence="1 2" key="1">
    <citation type="journal article" date="2008" name="Nature">
        <title>The genome of Laccaria bicolor provides insights into mycorrhizal symbiosis.</title>
        <authorList>
            <person name="Martin F."/>
            <person name="Aerts A."/>
            <person name="Ahren D."/>
            <person name="Brun A."/>
            <person name="Danchin E.G.J."/>
            <person name="Duchaussoy F."/>
            <person name="Gibon J."/>
            <person name="Kohler A."/>
            <person name="Lindquist E."/>
            <person name="Pereda V."/>
            <person name="Salamov A."/>
            <person name="Shapiro H.J."/>
            <person name="Wuyts J."/>
            <person name="Blaudez D."/>
            <person name="Buee M."/>
            <person name="Brokstein P."/>
            <person name="Canbaeck B."/>
            <person name="Cohen D."/>
            <person name="Courty P.E."/>
            <person name="Coutinho P.M."/>
            <person name="Delaruelle C."/>
            <person name="Detter J.C."/>
            <person name="Deveau A."/>
            <person name="DiFazio S."/>
            <person name="Duplessis S."/>
            <person name="Fraissinet-Tachet L."/>
            <person name="Lucic E."/>
            <person name="Frey-Klett P."/>
            <person name="Fourrey C."/>
            <person name="Feussner I."/>
            <person name="Gay G."/>
            <person name="Grimwood J."/>
            <person name="Hoegger P.J."/>
            <person name="Jain P."/>
            <person name="Kilaru S."/>
            <person name="Labbe J."/>
            <person name="Lin Y.C."/>
            <person name="Legue V."/>
            <person name="Le Tacon F."/>
            <person name="Marmeisse R."/>
            <person name="Melayah D."/>
            <person name="Montanini B."/>
            <person name="Muratet M."/>
            <person name="Nehls U."/>
            <person name="Niculita-Hirzel H."/>
            <person name="Oudot-Le Secq M.P."/>
            <person name="Peter M."/>
            <person name="Quesneville H."/>
            <person name="Rajashekar B."/>
            <person name="Reich M."/>
            <person name="Rouhier N."/>
            <person name="Schmutz J."/>
            <person name="Yin T."/>
            <person name="Chalot M."/>
            <person name="Henrissat B."/>
            <person name="Kuees U."/>
            <person name="Lucas S."/>
            <person name="Van de Peer Y."/>
            <person name="Podila G.K."/>
            <person name="Polle A."/>
            <person name="Pukkila P.J."/>
            <person name="Richardson P.M."/>
            <person name="Rouze P."/>
            <person name="Sanders I.R."/>
            <person name="Stajich J.E."/>
            <person name="Tunlid A."/>
            <person name="Tuskan G."/>
            <person name="Grigoriev I.V."/>
        </authorList>
    </citation>
    <scope>NUCLEOTIDE SEQUENCE [LARGE SCALE GENOMIC DNA]</scope>
    <source>
        <strain evidence="2">S238N-H82 / ATCC MYA-4686</strain>
    </source>
</reference>
<sequence>MSLADRYFNCPEGRAHSVARRAHFPHYATTDDTDSVLEAPSNACRPSKCDLLFPHEESRAPADAMHWTFAVISSCLRNIWV</sequence>
<dbReference type="OrthoDB" id="10604486at2759"/>
<proteinExistence type="predicted"/>
<accession>B0DP67</accession>
<dbReference type="KEGG" id="lbc:LACBIDRAFT_307021"/>
<evidence type="ECO:0000313" key="1">
    <source>
        <dbReference type="EMBL" id="EDR03632.1"/>
    </source>
</evidence>
<organism evidence="2">
    <name type="scientific">Laccaria bicolor (strain S238N-H82 / ATCC MYA-4686)</name>
    <name type="common">Bicoloured deceiver</name>
    <name type="synonym">Laccaria laccata var. bicolor</name>
    <dbReference type="NCBI Taxonomy" id="486041"/>
    <lineage>
        <taxon>Eukaryota</taxon>
        <taxon>Fungi</taxon>
        <taxon>Dikarya</taxon>
        <taxon>Basidiomycota</taxon>
        <taxon>Agaricomycotina</taxon>
        <taxon>Agaricomycetes</taxon>
        <taxon>Agaricomycetidae</taxon>
        <taxon>Agaricales</taxon>
        <taxon>Agaricineae</taxon>
        <taxon>Hydnangiaceae</taxon>
        <taxon>Laccaria</taxon>
    </lineage>
</organism>
<dbReference type="Proteomes" id="UP000001194">
    <property type="component" value="Unassembled WGS sequence"/>
</dbReference>
<name>B0DP67_LACBS</name>
<gene>
    <name evidence="1" type="ORF">LACBIDRAFT_307021</name>
</gene>
<dbReference type="EMBL" id="DS547123">
    <property type="protein sequence ID" value="EDR03632.1"/>
    <property type="molecule type" value="Genomic_DNA"/>
</dbReference>